<name>A0A8H4RUD2_9HELO</name>
<dbReference type="AlphaFoldDB" id="A0A8H4RUD2"/>
<protein>
    <recommendedName>
        <fullName evidence="1">AB hydrolase-1 domain-containing protein</fullName>
    </recommendedName>
</protein>
<comment type="caution">
    <text evidence="2">The sequence shown here is derived from an EMBL/GenBank/DDBJ whole genome shotgun (WGS) entry which is preliminary data.</text>
</comment>
<dbReference type="OrthoDB" id="408373at2759"/>
<evidence type="ECO:0000313" key="3">
    <source>
        <dbReference type="Proteomes" id="UP000566819"/>
    </source>
</evidence>
<keyword evidence="3" id="KW-1185">Reference proteome</keyword>
<organism evidence="2 3">
    <name type="scientific">Cudoniella acicularis</name>
    <dbReference type="NCBI Taxonomy" id="354080"/>
    <lineage>
        <taxon>Eukaryota</taxon>
        <taxon>Fungi</taxon>
        <taxon>Dikarya</taxon>
        <taxon>Ascomycota</taxon>
        <taxon>Pezizomycotina</taxon>
        <taxon>Leotiomycetes</taxon>
        <taxon>Helotiales</taxon>
        <taxon>Tricladiaceae</taxon>
        <taxon>Cudoniella</taxon>
    </lineage>
</organism>
<reference evidence="2 3" key="1">
    <citation type="submission" date="2020-03" db="EMBL/GenBank/DDBJ databases">
        <title>Draft Genome Sequence of Cudoniella acicularis.</title>
        <authorList>
            <person name="Buettner E."/>
            <person name="Kellner H."/>
        </authorList>
    </citation>
    <scope>NUCLEOTIDE SEQUENCE [LARGE SCALE GENOMIC DNA]</scope>
    <source>
        <strain evidence="2 3">DSM 108380</strain>
    </source>
</reference>
<feature type="domain" description="AB hydrolase-1" evidence="1">
    <location>
        <begin position="72"/>
        <end position="167"/>
    </location>
</feature>
<dbReference type="SUPFAM" id="SSF53474">
    <property type="entry name" value="alpha/beta-Hydrolases"/>
    <property type="match status" value="1"/>
</dbReference>
<dbReference type="EMBL" id="JAAMPI010000168">
    <property type="protein sequence ID" value="KAF4634672.1"/>
    <property type="molecule type" value="Genomic_DNA"/>
</dbReference>
<dbReference type="InterPro" id="IPR029058">
    <property type="entry name" value="AB_hydrolase_fold"/>
</dbReference>
<dbReference type="InterPro" id="IPR000073">
    <property type="entry name" value="AB_hydrolase_1"/>
</dbReference>
<proteinExistence type="predicted"/>
<dbReference type="Gene3D" id="3.40.50.1820">
    <property type="entry name" value="alpha/beta hydrolase"/>
    <property type="match status" value="1"/>
</dbReference>
<sequence>MKEEGFHNVGAPRGHAEDLKSRKFYRFQHGRTITTPPPTRNYRILRPLPRLDLPYTVEWRSLETTRSLLAFSWRKILPSLSSSGYYVVAYDQRGYGRTTGWDTGDFSSVDLSTFTFTRLVRDAVILVNALGYKEVACVIGHDFGAVGAAMCALMRPDIFRSVVTLSHPFKGSPSLPFDIVSHPPESTPKEDVHKALAELPEPRKHYKWYYSTPPAAEEMVNPKAELHQFLRGYFHLKSADWAGNDPKPLKAWEASELQKLPFYYVMPLHSSMRQAVQLGMAGENLSSVTKKGSRWLADEDLSVYAGEFGRNGFQGALNWYRVSTDPKNMIDVELFAGRKIEVPALFISGSKDWGMYQEPGVVEKLSEVCSKFRGVEVIQDAGHWVQQEQPEKVVQILEKFLRAAKTEVNFL</sequence>
<accession>A0A8H4RUD2</accession>
<gene>
    <name evidence="2" type="ORF">G7Y89_g3436</name>
</gene>
<dbReference type="Pfam" id="PF00561">
    <property type="entry name" value="Abhydrolase_1"/>
    <property type="match status" value="1"/>
</dbReference>
<evidence type="ECO:0000259" key="1">
    <source>
        <dbReference type="Pfam" id="PF00561"/>
    </source>
</evidence>
<dbReference type="PANTHER" id="PTHR43329">
    <property type="entry name" value="EPOXIDE HYDROLASE"/>
    <property type="match status" value="1"/>
</dbReference>
<dbReference type="Proteomes" id="UP000566819">
    <property type="component" value="Unassembled WGS sequence"/>
</dbReference>
<evidence type="ECO:0000313" key="2">
    <source>
        <dbReference type="EMBL" id="KAF4634672.1"/>
    </source>
</evidence>